<proteinExistence type="predicted"/>
<protein>
    <submittedName>
        <fullName evidence="5">Nitrate/TMAO reductase</fullName>
    </submittedName>
</protein>
<evidence type="ECO:0000256" key="1">
    <source>
        <dbReference type="ARBA" id="ARBA00022729"/>
    </source>
</evidence>
<sequence>MNKRKWWSWAASGILIMLVSMMAFADTESRDPREAVEAELDKKFQDGRYSRDGSETCLRCHDKDSEIPATGIFDNVHGRLGVSHGPMSDRQCEACHGPLGNHHRNPRGNNAREPMITFGDDSPVPASKQNSVCLSCHQGSAQRNWHSSVHAFEDVSCSSCHKLHQAEDPMFNQATQVETCTGCHSQVKAQLHKRSSHPIRDGVMSCSSCHEPHQSVNEASLKQVDINENCYQCHAEKRGPFLWEHEPVSEDCSYCHNPHGSINSAMLDKRMPQLCQDCHRVPHAQVDIPEGDLRVRGGSCMNCHSQVHGTNHPRGLTLRK</sequence>
<dbReference type="NCBIfam" id="TIGR03508">
    <property type="entry name" value="decahem_SO"/>
    <property type="match status" value="1"/>
</dbReference>
<dbReference type="Pfam" id="PF22678">
    <property type="entry name" value="Cytochrom_c_NrfB-like"/>
    <property type="match status" value="1"/>
</dbReference>
<feature type="signal peptide" evidence="2">
    <location>
        <begin position="1"/>
        <end position="25"/>
    </location>
</feature>
<reference evidence="5 6" key="1">
    <citation type="submission" date="2013-05" db="EMBL/GenBank/DDBJ databases">
        <title>Complete genome sequence of the lipase-producing bacterium Photobacterium gaetbulicola Gung47.</title>
        <authorList>
            <person name="Kim Y.-O."/>
        </authorList>
    </citation>
    <scope>NUCLEOTIDE SEQUENCE [LARGE SCALE GENOMIC DNA]</scope>
    <source>
        <strain evidence="5 6">Gung47</strain>
    </source>
</reference>
<feature type="domain" description="Doubled CXXCH motif" evidence="3">
    <location>
        <begin position="245"/>
        <end position="280"/>
    </location>
</feature>
<dbReference type="GO" id="GO:0016491">
    <property type="term" value="F:oxidoreductase activity"/>
    <property type="evidence" value="ECO:0007669"/>
    <property type="project" value="TreeGrafter"/>
</dbReference>
<dbReference type="Pfam" id="PF09699">
    <property type="entry name" value="Paired_CXXCH_1"/>
    <property type="match status" value="2"/>
</dbReference>
<feature type="chain" id="PRO_5002184490" evidence="2">
    <location>
        <begin position="26"/>
        <end position="320"/>
    </location>
</feature>
<dbReference type="Proteomes" id="UP000032303">
    <property type="component" value="Chromosome 2"/>
</dbReference>
<dbReference type="InterPro" id="IPR020015">
    <property type="entry name" value="Decahaem_cyt-c_DmsE"/>
</dbReference>
<dbReference type="AlphaFoldDB" id="A0A0C5WML5"/>
<dbReference type="SUPFAM" id="SSF48695">
    <property type="entry name" value="Multiheme cytochromes"/>
    <property type="match status" value="1"/>
</dbReference>
<dbReference type="OrthoDB" id="6398708at2"/>
<name>A0A0C5WML5_9GAMM</name>
<evidence type="ECO:0000313" key="5">
    <source>
        <dbReference type="EMBL" id="AJR08373.1"/>
    </source>
</evidence>
<dbReference type="PANTHER" id="PTHR35038">
    <property type="entry name" value="DISSIMILATORY SULFITE REDUCTASE SIRA"/>
    <property type="match status" value="1"/>
</dbReference>
<dbReference type="STRING" id="658445.H744_2c1707"/>
<keyword evidence="6" id="KW-1185">Reference proteome</keyword>
<evidence type="ECO:0000259" key="4">
    <source>
        <dbReference type="Pfam" id="PF22678"/>
    </source>
</evidence>
<feature type="domain" description="Cytochrome c-type protein NrfB-like" evidence="4">
    <location>
        <begin position="92"/>
        <end position="172"/>
    </location>
</feature>
<dbReference type="InterPro" id="IPR036280">
    <property type="entry name" value="Multihaem_cyt_sf"/>
</dbReference>
<evidence type="ECO:0000313" key="6">
    <source>
        <dbReference type="Proteomes" id="UP000032303"/>
    </source>
</evidence>
<dbReference type="KEGG" id="pgb:H744_2c1707"/>
<dbReference type="PANTHER" id="PTHR35038:SF6">
    <property type="entry name" value="SURFACE LOCALIZED DECAHEME CYTOCHROME C LIPOPROTEIN"/>
    <property type="match status" value="1"/>
</dbReference>
<feature type="domain" description="Doubled CXXCH motif" evidence="3">
    <location>
        <begin position="198"/>
        <end position="238"/>
    </location>
</feature>
<evidence type="ECO:0000256" key="2">
    <source>
        <dbReference type="SAM" id="SignalP"/>
    </source>
</evidence>
<dbReference type="Gene3D" id="3.90.10.10">
    <property type="entry name" value="Cytochrome C3"/>
    <property type="match status" value="1"/>
</dbReference>
<dbReference type="InterPro" id="IPR053875">
    <property type="entry name" value="Cytochrom_c_NrfB-like_dom"/>
</dbReference>
<dbReference type="Gene3D" id="1.10.287.3080">
    <property type="match status" value="1"/>
</dbReference>
<evidence type="ECO:0000259" key="3">
    <source>
        <dbReference type="Pfam" id="PF09699"/>
    </source>
</evidence>
<dbReference type="EMBL" id="CP005974">
    <property type="protein sequence ID" value="AJR08373.1"/>
    <property type="molecule type" value="Genomic_DNA"/>
</dbReference>
<dbReference type="InterPro" id="IPR010177">
    <property type="entry name" value="Paired_CXXCH_1"/>
</dbReference>
<keyword evidence="1 2" id="KW-0732">Signal</keyword>
<dbReference type="HOGENOM" id="CLU_045390_0_0_6"/>
<gene>
    <name evidence="5" type="ORF">H744_2c1707</name>
</gene>
<dbReference type="InterPro" id="IPR051829">
    <property type="entry name" value="Multiheme_Cytochr_ET"/>
</dbReference>
<accession>A0A0C5WML5</accession>
<organism evidence="5 6">
    <name type="scientific">Photobacterium gaetbulicola Gung47</name>
    <dbReference type="NCBI Taxonomy" id="658445"/>
    <lineage>
        <taxon>Bacteria</taxon>
        <taxon>Pseudomonadati</taxon>
        <taxon>Pseudomonadota</taxon>
        <taxon>Gammaproteobacteria</taxon>
        <taxon>Vibrionales</taxon>
        <taxon>Vibrionaceae</taxon>
        <taxon>Photobacterium</taxon>
    </lineage>
</organism>
<dbReference type="NCBIfam" id="TIGR01905">
    <property type="entry name" value="paired_CXXCH_1"/>
    <property type="match status" value="2"/>
</dbReference>
<dbReference type="PATRIC" id="fig|658445.3.peg.3624"/>
<dbReference type="Gene3D" id="1.10.1130.10">
    <property type="entry name" value="Flavocytochrome C3, Chain A"/>
    <property type="match status" value="1"/>
</dbReference>